<sequence length="489" mass="55922">MRREGCERRELEEKEEEEEWVLIINGGVGGIVSRLLGTEKRDFLLSPNGDQVKVSELEGKVVGIYFSANWYPLCQKFTTVLANVYEQLKYKGAQFEVVFVSSDEDIDAFNRYRACMPWLAIPYSDLDSKKALNKRFDIEDIPCLTILRPDGNLEDNTTILHDGVELIDRHGARAFPFSKDRLEELERVEKAKRENQTITNLLANDNRDFLLCHSSLSKQVSITSLQGKTIGLYFSAQWCLPGLKFNPKLISIYNKIKQLLTHKRDEDFEIVYVSSDRDQAAFNAHFDTMPWLALPFGDPTIKTLTKYFDVRAIPCLVIIGPNGKTLTKHGRNLVNLYFEKAYPFTEAQLRYLERKMEEEAMKLPKTVHHAGHHHELTLVSEGTGGGPFICCDCEEQGSGWAYQCIGCGYEVHPKCAKAVMSHWPRLWEGYFEAKLDKSGVTKHEERRSTVTFFVSTATDLVRVSRFEPFVPRTGDGRSEPIHLKGYRPC</sequence>
<dbReference type="EC" id="1.8.1.8" evidence="1"/>
<evidence type="ECO:0000256" key="7">
    <source>
        <dbReference type="ARBA" id="ARBA00047804"/>
    </source>
</evidence>
<dbReference type="InterPro" id="IPR052259">
    <property type="entry name" value="Nucleoredoxin-like"/>
</dbReference>
<evidence type="ECO:0000313" key="10">
    <source>
        <dbReference type="Proteomes" id="UP001417504"/>
    </source>
</evidence>
<dbReference type="InterPro" id="IPR012336">
    <property type="entry name" value="Thioredoxin-like_fold"/>
</dbReference>
<dbReference type="InterPro" id="IPR036249">
    <property type="entry name" value="Thioredoxin-like_sf"/>
</dbReference>
<dbReference type="Gene3D" id="3.40.30.10">
    <property type="entry name" value="Glutaredoxin"/>
    <property type="match status" value="2"/>
</dbReference>
<proteinExistence type="inferred from homology"/>
<keyword evidence="3" id="KW-0560">Oxidoreductase</keyword>
<dbReference type="InterPro" id="IPR013766">
    <property type="entry name" value="Thioredoxin_domain"/>
</dbReference>
<keyword evidence="4" id="KW-0520">NAD</keyword>
<reference evidence="9 10" key="1">
    <citation type="submission" date="2024-01" db="EMBL/GenBank/DDBJ databases">
        <title>Genome assemblies of Stephania.</title>
        <authorList>
            <person name="Yang L."/>
        </authorList>
    </citation>
    <scope>NUCLEOTIDE SEQUENCE [LARGE SCALE GENOMIC DNA]</scope>
    <source>
        <strain evidence="9">QJT</strain>
        <tissue evidence="9">Leaf</tissue>
    </source>
</reference>
<protein>
    <recommendedName>
        <fullName evidence="1">protein-disulfide reductase</fullName>
        <ecNumber evidence="1">1.8.1.8</ecNumber>
    </recommendedName>
</protein>
<feature type="domain" description="Thioredoxin" evidence="8">
    <location>
        <begin position="34"/>
        <end position="194"/>
    </location>
</feature>
<comment type="catalytic activity">
    <reaction evidence="6">
        <text>[protein]-dithiol + NAD(+) = [protein]-disulfide + NADH + H(+)</text>
        <dbReference type="Rhea" id="RHEA:18749"/>
        <dbReference type="Rhea" id="RHEA-COMP:10593"/>
        <dbReference type="Rhea" id="RHEA-COMP:10594"/>
        <dbReference type="ChEBI" id="CHEBI:15378"/>
        <dbReference type="ChEBI" id="CHEBI:29950"/>
        <dbReference type="ChEBI" id="CHEBI:50058"/>
        <dbReference type="ChEBI" id="CHEBI:57540"/>
        <dbReference type="ChEBI" id="CHEBI:57945"/>
        <dbReference type="EC" id="1.8.1.8"/>
    </reaction>
</comment>
<evidence type="ECO:0000256" key="1">
    <source>
        <dbReference type="ARBA" id="ARBA00012612"/>
    </source>
</evidence>
<evidence type="ECO:0000256" key="2">
    <source>
        <dbReference type="ARBA" id="ARBA00022737"/>
    </source>
</evidence>
<evidence type="ECO:0000256" key="6">
    <source>
        <dbReference type="ARBA" id="ARBA00047388"/>
    </source>
</evidence>
<evidence type="ECO:0000313" key="9">
    <source>
        <dbReference type="EMBL" id="KAK9109337.1"/>
    </source>
</evidence>
<evidence type="ECO:0000256" key="3">
    <source>
        <dbReference type="ARBA" id="ARBA00023002"/>
    </source>
</evidence>
<dbReference type="SUPFAM" id="SSF57889">
    <property type="entry name" value="Cysteine-rich domain"/>
    <property type="match status" value="1"/>
</dbReference>
<evidence type="ECO:0000256" key="5">
    <source>
        <dbReference type="ARBA" id="ARBA00025782"/>
    </source>
</evidence>
<organism evidence="9 10">
    <name type="scientific">Stephania japonica</name>
    <dbReference type="NCBI Taxonomy" id="461633"/>
    <lineage>
        <taxon>Eukaryota</taxon>
        <taxon>Viridiplantae</taxon>
        <taxon>Streptophyta</taxon>
        <taxon>Embryophyta</taxon>
        <taxon>Tracheophyta</taxon>
        <taxon>Spermatophyta</taxon>
        <taxon>Magnoliopsida</taxon>
        <taxon>Ranunculales</taxon>
        <taxon>Menispermaceae</taxon>
        <taxon>Menispermoideae</taxon>
        <taxon>Cissampelideae</taxon>
        <taxon>Stephania</taxon>
    </lineage>
</organism>
<dbReference type="InterPro" id="IPR004146">
    <property type="entry name" value="DC1"/>
</dbReference>
<dbReference type="PROSITE" id="PS51352">
    <property type="entry name" value="THIOREDOXIN_2"/>
    <property type="match status" value="2"/>
</dbReference>
<comment type="similarity">
    <text evidence="5">Belongs to the nucleoredoxin family.</text>
</comment>
<dbReference type="Proteomes" id="UP001417504">
    <property type="component" value="Unassembled WGS sequence"/>
</dbReference>
<dbReference type="EMBL" id="JBBNAE010000007">
    <property type="protein sequence ID" value="KAK9109337.1"/>
    <property type="molecule type" value="Genomic_DNA"/>
</dbReference>
<dbReference type="Pfam" id="PF13905">
    <property type="entry name" value="Thioredoxin_8"/>
    <property type="match status" value="2"/>
</dbReference>
<comment type="caution">
    <text evidence="9">The sequence shown here is derived from an EMBL/GenBank/DDBJ whole genome shotgun (WGS) entry which is preliminary data.</text>
</comment>
<comment type="catalytic activity">
    <reaction evidence="7">
        <text>[protein]-dithiol + NADP(+) = [protein]-disulfide + NADPH + H(+)</text>
        <dbReference type="Rhea" id="RHEA:18753"/>
        <dbReference type="Rhea" id="RHEA-COMP:10593"/>
        <dbReference type="Rhea" id="RHEA-COMP:10594"/>
        <dbReference type="ChEBI" id="CHEBI:15378"/>
        <dbReference type="ChEBI" id="CHEBI:29950"/>
        <dbReference type="ChEBI" id="CHEBI:50058"/>
        <dbReference type="ChEBI" id="CHEBI:57783"/>
        <dbReference type="ChEBI" id="CHEBI:58349"/>
        <dbReference type="EC" id="1.8.1.8"/>
    </reaction>
</comment>
<gene>
    <name evidence="9" type="ORF">Sjap_017397</name>
</gene>
<dbReference type="PANTHER" id="PTHR13871">
    <property type="entry name" value="THIOREDOXIN"/>
    <property type="match status" value="1"/>
</dbReference>
<dbReference type="GO" id="GO:0047134">
    <property type="term" value="F:protein-disulfide reductase [NAD(P)H] activity"/>
    <property type="evidence" value="ECO:0007669"/>
    <property type="project" value="UniProtKB-EC"/>
</dbReference>
<dbReference type="PANTHER" id="PTHR13871:SF7">
    <property type="entry name" value="NUCLEOREDOXIN 2-RELATED"/>
    <property type="match status" value="1"/>
</dbReference>
<keyword evidence="10" id="KW-1185">Reference proteome</keyword>
<accession>A0AAP0I632</accession>
<dbReference type="Pfam" id="PF03107">
    <property type="entry name" value="C1_2"/>
    <property type="match status" value="1"/>
</dbReference>
<name>A0AAP0I632_9MAGN</name>
<dbReference type="InterPro" id="IPR046349">
    <property type="entry name" value="C1-like_sf"/>
</dbReference>
<dbReference type="SUPFAM" id="SSF52833">
    <property type="entry name" value="Thioredoxin-like"/>
    <property type="match status" value="2"/>
</dbReference>
<dbReference type="AlphaFoldDB" id="A0AAP0I632"/>
<keyword evidence="2" id="KW-0677">Repeat</keyword>
<feature type="domain" description="Thioredoxin" evidence="8">
    <location>
        <begin position="200"/>
        <end position="357"/>
    </location>
</feature>
<evidence type="ECO:0000256" key="4">
    <source>
        <dbReference type="ARBA" id="ARBA00023027"/>
    </source>
</evidence>
<evidence type="ECO:0000259" key="8">
    <source>
        <dbReference type="PROSITE" id="PS51352"/>
    </source>
</evidence>